<keyword evidence="1" id="KW-0548">Nucleotidyltransferase</keyword>
<keyword evidence="2" id="KW-1185">Reference proteome</keyword>
<gene>
    <name evidence="1" type="primary">X-elementORF2_272</name>
    <name evidence="1" type="ORF">TNCV_3578021</name>
</gene>
<proteinExistence type="predicted"/>
<dbReference type="Proteomes" id="UP000887159">
    <property type="component" value="Unassembled WGS sequence"/>
</dbReference>
<keyword evidence="1" id="KW-0808">Transferase</keyword>
<dbReference type="AlphaFoldDB" id="A0A8X6RG70"/>
<organism evidence="1 2">
    <name type="scientific">Trichonephila clavipes</name>
    <name type="common">Golden silk orbweaver</name>
    <name type="synonym">Nephila clavipes</name>
    <dbReference type="NCBI Taxonomy" id="2585209"/>
    <lineage>
        <taxon>Eukaryota</taxon>
        <taxon>Metazoa</taxon>
        <taxon>Ecdysozoa</taxon>
        <taxon>Arthropoda</taxon>
        <taxon>Chelicerata</taxon>
        <taxon>Arachnida</taxon>
        <taxon>Araneae</taxon>
        <taxon>Araneomorphae</taxon>
        <taxon>Entelegynae</taxon>
        <taxon>Araneoidea</taxon>
        <taxon>Nephilidae</taxon>
        <taxon>Trichonephila</taxon>
    </lineage>
</organism>
<evidence type="ECO:0000313" key="1">
    <source>
        <dbReference type="EMBL" id="GFX91972.1"/>
    </source>
</evidence>
<name>A0A8X6RG70_TRICX</name>
<evidence type="ECO:0000313" key="2">
    <source>
        <dbReference type="Proteomes" id="UP000887159"/>
    </source>
</evidence>
<sequence>MLYVDELQVSCQCSDMRLIELQLQTTVNRLVKWCEQNGHTISPSKSSCVRFCRKRNLRPDPFIHIGNIQIPVVSEVRFIGVIFDCKLTFLPHVLYLRKKSERSLNILKVLSNTLWGADRISLLQVYQALILSRLDYGCVVYGSARVSVLK</sequence>
<accession>A0A8X6RG70</accession>
<dbReference type="EMBL" id="BMAU01021137">
    <property type="protein sequence ID" value="GFX91972.1"/>
    <property type="molecule type" value="Genomic_DNA"/>
</dbReference>
<keyword evidence="1" id="KW-0695">RNA-directed DNA polymerase</keyword>
<protein>
    <submittedName>
        <fullName evidence="1">Putative RNA-directed DNA polymerase from transposon X-element</fullName>
    </submittedName>
</protein>
<reference evidence="1" key="1">
    <citation type="submission" date="2020-08" db="EMBL/GenBank/DDBJ databases">
        <title>Multicomponent nature underlies the extraordinary mechanical properties of spider dragline silk.</title>
        <authorList>
            <person name="Kono N."/>
            <person name="Nakamura H."/>
            <person name="Mori M."/>
            <person name="Yoshida Y."/>
            <person name="Ohtoshi R."/>
            <person name="Malay A.D."/>
            <person name="Moran D.A.P."/>
            <person name="Tomita M."/>
            <person name="Numata K."/>
            <person name="Arakawa K."/>
        </authorList>
    </citation>
    <scope>NUCLEOTIDE SEQUENCE</scope>
</reference>
<comment type="caution">
    <text evidence="1">The sequence shown here is derived from an EMBL/GenBank/DDBJ whole genome shotgun (WGS) entry which is preliminary data.</text>
</comment>
<dbReference type="GO" id="GO:0003964">
    <property type="term" value="F:RNA-directed DNA polymerase activity"/>
    <property type="evidence" value="ECO:0007669"/>
    <property type="project" value="UniProtKB-KW"/>
</dbReference>